<dbReference type="RefSeq" id="WP_076734289.1">
    <property type="nucleotide sequence ID" value="NZ_CP019352.1"/>
</dbReference>
<evidence type="ECO:0000313" key="1">
    <source>
        <dbReference type="EMBL" id="APY01387.1"/>
    </source>
</evidence>
<dbReference type="EMBL" id="CP019352">
    <property type="protein sequence ID" value="APY01387.1"/>
    <property type="molecule type" value="Genomic_DNA"/>
</dbReference>
<dbReference type="SUPFAM" id="SSF53756">
    <property type="entry name" value="UDP-Glycosyltransferase/glycogen phosphorylase"/>
    <property type="match status" value="1"/>
</dbReference>
<name>A0AAC9PX03_9FLAO</name>
<dbReference type="AlphaFoldDB" id="A0AAC9PX03"/>
<reference evidence="1 2" key="1">
    <citation type="submission" date="2017-01" db="EMBL/GenBank/DDBJ databases">
        <title>Complete genome of Lacinutrix venerupis DOK2-8 isolated from seawater in Dokdo.</title>
        <authorList>
            <person name="Chi W.-J."/>
            <person name="Kim J.H."/>
        </authorList>
    </citation>
    <scope>NUCLEOTIDE SEQUENCE [LARGE SCALE GENOMIC DNA]</scope>
    <source>
        <strain evidence="1 2">DOK2-8</strain>
    </source>
</reference>
<gene>
    <name evidence="1" type="ORF">BWR22_14110</name>
</gene>
<keyword evidence="2" id="KW-1185">Reference proteome</keyword>
<protein>
    <submittedName>
        <fullName evidence="1">Uncharacterized protein</fullName>
    </submittedName>
</protein>
<dbReference type="Gene3D" id="3.40.50.2000">
    <property type="entry name" value="Glycogen Phosphorylase B"/>
    <property type="match status" value="2"/>
</dbReference>
<sequence>MNKTLNILVTNNHLVNVGGSETFTYALIDGLKKKGHNVEYFTFEKGLVSTKIENELKVPFLSKKEYDIVFANHNTTISYLKKSIKSKFIQTCHGIFPPLEQPHKYADGYISISQEVQTHLSNKGYNSTLILNGIDCKRFKTTKAPQPKLKSVLSLCQSKEANTAIQQACNALNLDFEYLDKNINPIWDIENTINNHDLVIGLGRSIYEAMACGRPVLIYDNRSYADSFADGYLNKEILNNSIKNNCSGRYYKYKFSVNDLVNEIKKYDYKDGQFFRDFALKNLNIEHQLDTYLEVANNTKVNKIKQLRFKFKQFRERNKQAN</sequence>
<organism evidence="1 2">
    <name type="scientific">Lacinutrix venerupis</name>
    <dbReference type="NCBI Taxonomy" id="1486034"/>
    <lineage>
        <taxon>Bacteria</taxon>
        <taxon>Pseudomonadati</taxon>
        <taxon>Bacteroidota</taxon>
        <taxon>Flavobacteriia</taxon>
        <taxon>Flavobacteriales</taxon>
        <taxon>Flavobacteriaceae</taxon>
        <taxon>Lacinutrix</taxon>
    </lineage>
</organism>
<dbReference type="Proteomes" id="UP000187506">
    <property type="component" value="Chromosome"/>
</dbReference>
<dbReference type="KEGG" id="lvn:BWR22_14110"/>
<proteinExistence type="predicted"/>
<accession>A0AAC9PX03</accession>
<evidence type="ECO:0000313" key="2">
    <source>
        <dbReference type="Proteomes" id="UP000187506"/>
    </source>
</evidence>